<dbReference type="EMBL" id="AP019769">
    <property type="protein sequence ID" value="BBL45759.1"/>
    <property type="molecule type" value="Genomic_DNA"/>
</dbReference>
<sequence>MVVTKQLRKLKNDEIVTDKDIEDSRIPIDVILDNRWTGGTKTYSIGLLLSLLNVYEKLKDKISINLYSLGLRIKDDNEIKELYKLNFQDLYNKYKERKLIDIVYYFYNSEYIKDKNSKRVNLDTIINEYPKLYANMSLNLFNEEFSAKINELYKQNFAYVFHSDYVADILLAFKNEIENNRMNLPAKHVERIYNLFEKRLKKGRTDKELIKDLFDLLDELYISNTDDKRILRFRKKYDWIRLGMMYYINSLLRAKDGLSIFPSWSMYSEVKDLIYHINTFFKDSEYQDKIKINKFTILHEPLYMVSLEKIYKDEIKSFKDYYSNIYGNSNKIWLLYVGRTSYERGFKDLVEAYERLLRDKMDIGLIIISDGLKKDSKDHEILREIKKNHHNAEIHIYGKDFGSSVHNYVLYYIGLLKALGNSKKAMYINPTYMESYGLSTLEALVLGYLPVIYRNVEALEEFREFGYLKEELGFKDKQELYNKIKDIIKDIKDGKYDKYIDKETINYLKKEVDPENLADKYKDIIEGFIKEYNDEEENNQKKKEILELTN</sequence>
<gene>
    <name evidence="3" type="ORF">MJ1_0612</name>
</gene>
<evidence type="ECO:0000256" key="1">
    <source>
        <dbReference type="SAM" id="Coils"/>
    </source>
</evidence>
<dbReference type="Gene3D" id="3.40.50.2000">
    <property type="entry name" value="Glycogen Phosphorylase B"/>
    <property type="match status" value="1"/>
</dbReference>
<dbReference type="SUPFAM" id="SSF53756">
    <property type="entry name" value="UDP-Glycosyltransferase/glycogen phosphorylase"/>
    <property type="match status" value="1"/>
</dbReference>
<evidence type="ECO:0000313" key="4">
    <source>
        <dbReference type="Proteomes" id="UP001055553"/>
    </source>
</evidence>
<dbReference type="PANTHER" id="PTHR12526:SF625">
    <property type="entry name" value="PHOSPHATIDYLINOSITOL GLYCAN-CLASS A"/>
    <property type="match status" value="1"/>
</dbReference>
<dbReference type="PANTHER" id="PTHR12526">
    <property type="entry name" value="GLYCOSYLTRANSFERASE"/>
    <property type="match status" value="1"/>
</dbReference>
<name>A0A915WRY6_9ARCH</name>
<dbReference type="RefSeq" id="WP_258393072.1">
    <property type="nucleotide sequence ID" value="NZ_AP019769.1"/>
</dbReference>
<accession>A0A915WRY6</accession>
<feature type="coiled-coil region" evidence="1">
    <location>
        <begin position="518"/>
        <end position="549"/>
    </location>
</feature>
<keyword evidence="1" id="KW-0175">Coiled coil</keyword>
<organism evidence="3 4">
    <name type="scientific">Nanobdella aerobiophila</name>
    <dbReference type="NCBI Taxonomy" id="2586965"/>
    <lineage>
        <taxon>Archaea</taxon>
        <taxon>Nanobdellota</taxon>
        <taxon>Nanobdellia</taxon>
        <taxon>Nanobdellales</taxon>
        <taxon>Nanobdellaceae</taxon>
        <taxon>Nanobdella</taxon>
    </lineage>
</organism>
<dbReference type="Proteomes" id="UP001055553">
    <property type="component" value="Chromosome"/>
</dbReference>
<evidence type="ECO:0000313" key="3">
    <source>
        <dbReference type="EMBL" id="BBL45759.1"/>
    </source>
</evidence>
<protein>
    <recommendedName>
        <fullName evidence="2">Glycosyl transferase family 1 domain-containing protein</fullName>
    </recommendedName>
</protein>
<keyword evidence="4" id="KW-1185">Reference proteome</keyword>
<proteinExistence type="predicted"/>
<feature type="domain" description="Glycosyl transferase family 1" evidence="2">
    <location>
        <begin position="329"/>
        <end position="491"/>
    </location>
</feature>
<dbReference type="AlphaFoldDB" id="A0A915WRY6"/>
<dbReference type="Pfam" id="PF00534">
    <property type="entry name" value="Glycos_transf_1"/>
    <property type="match status" value="1"/>
</dbReference>
<dbReference type="GO" id="GO:0016757">
    <property type="term" value="F:glycosyltransferase activity"/>
    <property type="evidence" value="ECO:0007669"/>
    <property type="project" value="InterPro"/>
</dbReference>
<dbReference type="InterPro" id="IPR001296">
    <property type="entry name" value="Glyco_trans_1"/>
</dbReference>
<dbReference type="GeneID" id="74568557"/>
<reference evidence="4" key="1">
    <citation type="journal article" date="2022" name="Int. J. Syst. Evol. Microbiol.">
        <title>Nanobdella aerobiophila gen. nov., sp. nov., a thermoacidophilic, obligate ectosymbiotic archaeon, and proposal of Nanobdellaceae fam. nov., Nanobdellales ord. nov. and Nanobdellia class. nov.</title>
        <authorList>
            <person name="Kato S."/>
            <person name="Ogasawara A."/>
            <person name="Itoh T."/>
            <person name="Sakai H.D."/>
            <person name="Shimizu M."/>
            <person name="Yuki M."/>
            <person name="Kaneko M."/>
            <person name="Takashina T."/>
            <person name="Ohkuma M."/>
        </authorList>
    </citation>
    <scope>NUCLEOTIDE SEQUENCE [LARGE SCALE GENOMIC DNA]</scope>
    <source>
        <strain evidence="4">MJ1</strain>
    </source>
</reference>
<evidence type="ECO:0000259" key="2">
    <source>
        <dbReference type="Pfam" id="PF00534"/>
    </source>
</evidence>
<dbReference type="KEGG" id="naer:MJ1_0612"/>
<dbReference type="CDD" id="cd01635">
    <property type="entry name" value="Glycosyltransferase_GTB-type"/>
    <property type="match status" value="1"/>
</dbReference>